<sequence length="511" mass="53503">MADVTRKDLVRALNATADLLDVLGSDEGGFRATAYRNAARSLDRHEASLEELQQTRFAGVPKVGKGIAAELLAYLDSGRFAPLDEAAEGVPEGVQGLFAVRGLGPKKVRALWDAGIDSVPALRDAAQSGILAAVKGFGAKGAQTLGQAAQFVLDAQDRFLLSQATLAAEAVAGALAQAGFGTEFSGDLGRSRDTLGGADLTVSGGEPAAWAQTLAALEGWAAGEQTAESLSGRWGGVPVRLERGEPAALFLPFDEPEHAGLTLPEPAALLQVADIQGMLHTHSVWSDGTATLREMVAGVQTLGHAYLGTGDHSQSAAYAGGLTPPRLREYIAEIRALQAEGLPILAGAEVDILPDGSLDYADDLLAELDYVVASVHSGFGLSAADQTARLVRAASHPLVNILGHPTGRLLLRREGYALDIDAVLDACAASGTAAEINANPWRLDLRWQDVLRWRGRVKFSINTDAHSVAGLRDLRYGVLMAQKAGLTSADVVNCLDMAAFRAWARPVSSGG</sequence>
<dbReference type="GO" id="GO:0042578">
    <property type="term" value="F:phosphoric ester hydrolase activity"/>
    <property type="evidence" value="ECO:0007669"/>
    <property type="project" value="TreeGrafter"/>
</dbReference>
<dbReference type="InterPro" id="IPR047967">
    <property type="entry name" value="PolX_PHP"/>
</dbReference>
<dbReference type="SUPFAM" id="SSF47802">
    <property type="entry name" value="DNA polymerase beta, N-terminal domain-like"/>
    <property type="match status" value="1"/>
</dbReference>
<name>F0RJM6_DEIPM</name>
<dbReference type="AlphaFoldDB" id="F0RJM6"/>
<keyword evidence="3" id="KW-1185">Reference proteome</keyword>
<dbReference type="CDD" id="cd07436">
    <property type="entry name" value="PHP_PolX"/>
    <property type="match status" value="1"/>
</dbReference>
<dbReference type="GO" id="GO:0005829">
    <property type="term" value="C:cytosol"/>
    <property type="evidence" value="ECO:0007669"/>
    <property type="project" value="TreeGrafter"/>
</dbReference>
<dbReference type="InterPro" id="IPR003141">
    <property type="entry name" value="Pol/His_phosphatase_N"/>
</dbReference>
<dbReference type="Pfam" id="PF14716">
    <property type="entry name" value="HHH_8"/>
    <property type="match status" value="1"/>
</dbReference>
<reference evidence="3" key="1">
    <citation type="submission" date="2011-02" db="EMBL/GenBank/DDBJ databases">
        <title>The complete sequence of chromosome of Deinococcus proteolyticus DSM 20540.</title>
        <authorList>
            <consortium name="US DOE Joint Genome Institute (JGI-PGF)"/>
            <person name="Lucas S."/>
            <person name="Copeland A."/>
            <person name="Lapidus A."/>
            <person name="Bruce D."/>
            <person name="Goodwin L."/>
            <person name="Pitluck S."/>
            <person name="Kyrpides N."/>
            <person name="Mavromatis K."/>
            <person name="Pagani I."/>
            <person name="Ivanova N."/>
            <person name="Ovchinnikova G."/>
            <person name="Zeytun A."/>
            <person name="Detter J.C."/>
            <person name="Han C."/>
            <person name="Land M."/>
            <person name="Hauser L."/>
            <person name="Markowitz V."/>
            <person name="Cheng J.-F."/>
            <person name="Hugenholtz P."/>
            <person name="Woyke T."/>
            <person name="Wu D."/>
            <person name="Pukall R."/>
            <person name="Steenblock K."/>
            <person name="Brambilla E."/>
            <person name="Klenk H.-P."/>
            <person name="Eisen J.A."/>
        </authorList>
    </citation>
    <scope>NUCLEOTIDE SEQUENCE [LARGE SCALE GENOMIC DNA]</scope>
    <source>
        <strain evidence="3">ATCC 35074 / DSM 20540 / JCM 6276 / NBRC 101906 / NCIMB 13154 / VKM Ac-1939 / CCM 2703 / MRP</strain>
    </source>
</reference>
<dbReference type="eggNOG" id="COG1387">
    <property type="taxonomic scope" value="Bacteria"/>
</dbReference>
<reference evidence="2 3" key="2">
    <citation type="journal article" date="2012" name="Stand. Genomic Sci.">
        <title>Complete genome sequence of the orange-red pigmented, radioresistant Deinococcus proteolyticus type strain (MRP(T)).</title>
        <authorList>
            <person name="Copeland A."/>
            <person name="Zeytun A."/>
            <person name="Yassawong M."/>
            <person name="Nolan M."/>
            <person name="Lucas S."/>
            <person name="Hammon N."/>
            <person name="Deshpande S."/>
            <person name="Cheng J.F."/>
            <person name="Han C."/>
            <person name="Tapia R."/>
            <person name="Goodwin L.A."/>
            <person name="Pitluck S."/>
            <person name="Mavromatis K."/>
            <person name="Liolios K."/>
            <person name="Pagani I."/>
            <person name="Ivanova N."/>
            <person name="Mikhailova N."/>
            <person name="Pati A."/>
            <person name="Chen A."/>
            <person name="Palaniappan K."/>
            <person name="Land M."/>
            <person name="Hauser L."/>
            <person name="Jeffries C.D."/>
            <person name="Brambilla E.M."/>
            <person name="Rohde M."/>
            <person name="Sikorski J."/>
            <person name="Pukall R."/>
            <person name="Goker M."/>
            <person name="Detter J.C."/>
            <person name="Woyke T."/>
            <person name="Bristow J."/>
            <person name="Eisen J.A."/>
            <person name="Markowitz V."/>
            <person name="Hugenholtz P."/>
            <person name="Kyrpides N.C."/>
            <person name="Klenk H.P."/>
            <person name="Lapidus A."/>
        </authorList>
    </citation>
    <scope>NUCLEOTIDE SEQUENCE [LARGE SCALE GENOMIC DNA]</scope>
    <source>
        <strain evidence="3">ATCC 35074 / DSM 20540 / JCM 6276 / NBRC 101906 / NCIMB 13154 / VKM Ac-1939 / CCM 2703 / MRP</strain>
    </source>
</reference>
<feature type="domain" description="Polymerase/histidinol phosphatase N-terminal" evidence="1">
    <location>
        <begin position="277"/>
        <end position="354"/>
    </location>
</feature>
<evidence type="ECO:0000259" key="1">
    <source>
        <dbReference type="SMART" id="SM00481"/>
    </source>
</evidence>
<dbReference type="Pfam" id="PF02811">
    <property type="entry name" value="PHP"/>
    <property type="match status" value="1"/>
</dbReference>
<dbReference type="eggNOG" id="COG1796">
    <property type="taxonomic scope" value="Bacteria"/>
</dbReference>
<evidence type="ECO:0000313" key="2">
    <source>
        <dbReference type="EMBL" id="ADY26596.1"/>
    </source>
</evidence>
<dbReference type="InterPro" id="IPR010996">
    <property type="entry name" value="HHH_MUS81"/>
</dbReference>
<dbReference type="GO" id="GO:0008270">
    <property type="term" value="F:zinc ion binding"/>
    <property type="evidence" value="ECO:0007669"/>
    <property type="project" value="TreeGrafter"/>
</dbReference>
<dbReference type="InterPro" id="IPR027421">
    <property type="entry name" value="DNA_pol_lamdba_lyase_dom_sf"/>
</dbReference>
<dbReference type="PANTHER" id="PTHR36928">
    <property type="entry name" value="PHOSPHATASE YCDX-RELATED"/>
    <property type="match status" value="1"/>
</dbReference>
<dbReference type="FunFam" id="3.20.20.140:FF:000047">
    <property type="entry name" value="PHP domain-containing protein"/>
    <property type="match status" value="1"/>
</dbReference>
<dbReference type="Proteomes" id="UP000007718">
    <property type="component" value="Chromosome"/>
</dbReference>
<gene>
    <name evidence="2" type="ordered locus">Deipr_1454</name>
</gene>
<dbReference type="SMART" id="SM00481">
    <property type="entry name" value="POLIIIAc"/>
    <property type="match status" value="1"/>
</dbReference>
<organism evidence="2 3">
    <name type="scientific">Deinococcus proteolyticus (strain ATCC 35074 / DSM 20540 / JCM 6276 / NBRC 101906 / NCIMB 13154 / VKM Ac-1939 / CCM 2703 / MRP)</name>
    <dbReference type="NCBI Taxonomy" id="693977"/>
    <lineage>
        <taxon>Bacteria</taxon>
        <taxon>Thermotogati</taxon>
        <taxon>Deinococcota</taxon>
        <taxon>Deinococci</taxon>
        <taxon>Deinococcales</taxon>
        <taxon>Deinococcaceae</taxon>
        <taxon>Deinococcus</taxon>
    </lineage>
</organism>
<dbReference type="Gene3D" id="3.20.20.140">
    <property type="entry name" value="Metal-dependent hydrolases"/>
    <property type="match status" value="1"/>
</dbReference>
<dbReference type="HOGENOM" id="CLU_017729_1_0_0"/>
<dbReference type="InterPro" id="IPR016195">
    <property type="entry name" value="Pol/histidinol_Pase-like"/>
</dbReference>
<dbReference type="RefSeq" id="WP_013615204.1">
    <property type="nucleotide sequence ID" value="NC_015161.1"/>
</dbReference>
<dbReference type="KEGG" id="dpt:Deipr_1454"/>
<dbReference type="Gene3D" id="1.10.150.110">
    <property type="entry name" value="DNA polymerase beta, N-terminal domain-like"/>
    <property type="match status" value="1"/>
</dbReference>
<dbReference type="OrthoDB" id="9808747at2"/>
<dbReference type="SUPFAM" id="SSF158702">
    <property type="entry name" value="Sec63 N-terminal domain-like"/>
    <property type="match status" value="1"/>
</dbReference>
<dbReference type="InterPro" id="IPR004013">
    <property type="entry name" value="PHP_dom"/>
</dbReference>
<accession>F0RJM6</accession>
<protein>
    <submittedName>
        <fullName evidence="2">PHP domain protein</fullName>
    </submittedName>
</protein>
<dbReference type="SUPFAM" id="SSF89550">
    <property type="entry name" value="PHP domain-like"/>
    <property type="match status" value="1"/>
</dbReference>
<dbReference type="PANTHER" id="PTHR36928:SF1">
    <property type="entry name" value="PHOSPHATASE YCDX-RELATED"/>
    <property type="match status" value="1"/>
</dbReference>
<dbReference type="EMBL" id="CP002536">
    <property type="protein sequence ID" value="ADY26596.1"/>
    <property type="molecule type" value="Genomic_DNA"/>
</dbReference>
<dbReference type="Pfam" id="PF14520">
    <property type="entry name" value="HHH_5"/>
    <property type="match status" value="1"/>
</dbReference>
<proteinExistence type="predicted"/>
<dbReference type="STRING" id="693977.Deipr_1454"/>
<dbReference type="InterPro" id="IPR050243">
    <property type="entry name" value="PHP_phosphatase"/>
</dbReference>
<dbReference type="Gene3D" id="1.10.150.20">
    <property type="entry name" value="5' to 3' exonuclease, C-terminal subdomain"/>
    <property type="match status" value="1"/>
</dbReference>
<evidence type="ECO:0000313" key="3">
    <source>
        <dbReference type="Proteomes" id="UP000007718"/>
    </source>
</evidence>